<keyword evidence="9" id="KW-0732">Signal</keyword>
<dbReference type="InterPro" id="IPR000895">
    <property type="entry name" value="Transthyretin/HIU_hydrolase"/>
</dbReference>
<evidence type="ECO:0000256" key="6">
    <source>
        <dbReference type="ARBA" id="ARBA00022801"/>
    </source>
</evidence>
<evidence type="ECO:0000256" key="3">
    <source>
        <dbReference type="ARBA" id="ARBA00009850"/>
    </source>
</evidence>
<dbReference type="Pfam" id="PF00576">
    <property type="entry name" value="Transthyretin"/>
    <property type="match status" value="1"/>
</dbReference>
<organism evidence="11 12">
    <name type="scientific">Comamonas testosteroni TK102</name>
    <dbReference type="NCBI Taxonomy" id="1392005"/>
    <lineage>
        <taxon>Bacteria</taxon>
        <taxon>Pseudomonadati</taxon>
        <taxon>Pseudomonadota</taxon>
        <taxon>Betaproteobacteria</taxon>
        <taxon>Burkholderiales</taxon>
        <taxon>Comamonadaceae</taxon>
        <taxon>Comamonas</taxon>
    </lineage>
</organism>
<dbReference type="PANTHER" id="PTHR10395:SF7">
    <property type="entry name" value="5-HYDROXYISOURATE HYDROLASE"/>
    <property type="match status" value="1"/>
</dbReference>
<dbReference type="KEGG" id="ctes:O987_12360"/>
<dbReference type="Proteomes" id="UP000028782">
    <property type="component" value="Chromosome"/>
</dbReference>
<dbReference type="PRINTS" id="PR00189">
    <property type="entry name" value="TRNSTHYRETIN"/>
</dbReference>
<feature type="chain" id="PRO_5001716531" description="5-hydroxyisourate hydrolase" evidence="9">
    <location>
        <begin position="24"/>
        <end position="137"/>
    </location>
</feature>
<dbReference type="EMBL" id="CP006704">
    <property type="protein sequence ID" value="AIJ46593.1"/>
    <property type="molecule type" value="Genomic_DNA"/>
</dbReference>
<keyword evidence="6 8" id="KW-0378">Hydrolase</keyword>
<evidence type="ECO:0000256" key="4">
    <source>
        <dbReference type="ARBA" id="ARBA00011881"/>
    </source>
</evidence>
<feature type="signal peptide" evidence="9">
    <location>
        <begin position="1"/>
        <end position="23"/>
    </location>
</feature>
<reference evidence="11 12" key="1">
    <citation type="journal article" date="2014" name="Genome Announc.">
        <title>Complete Genome Sequence of Polychlorinated Biphenyl Degrader Comamonas testosteroni TK102 (NBRC 109938).</title>
        <authorList>
            <person name="Fukuda K."/>
            <person name="Hosoyama A."/>
            <person name="Tsuchikane K."/>
            <person name="Ohji S."/>
            <person name="Yamazoe A."/>
            <person name="Fujita N."/>
            <person name="Shintani M."/>
            <person name="Kimbara K."/>
        </authorList>
    </citation>
    <scope>NUCLEOTIDE SEQUENCE [LARGE SCALE GENOMIC DNA]</scope>
    <source>
        <strain evidence="11">TK102</strain>
    </source>
</reference>
<dbReference type="InterPro" id="IPR036817">
    <property type="entry name" value="Transthyretin/HIU_hydrolase_sf"/>
</dbReference>
<comment type="similarity">
    <text evidence="3 8">Belongs to the transthyretin family. 5-hydroxyisourate hydrolase subfamily.</text>
</comment>
<dbReference type="PROSITE" id="PS00769">
    <property type="entry name" value="TRANSTHYRETIN_2"/>
    <property type="match status" value="1"/>
</dbReference>
<comment type="function">
    <text evidence="2">Catalyzes the hydrolysis of 5-hydroxyisourate (HIU) to 2-oxo-4-hydroxy-4-carboxy-5-ureidoimidazoline (OHCU).</text>
</comment>
<feature type="binding site" evidence="7">
    <location>
        <position position="31"/>
    </location>
    <ligand>
        <name>substrate</name>
    </ligand>
</feature>
<dbReference type="InterPro" id="IPR023416">
    <property type="entry name" value="Transthyretin/HIU_hydrolase_d"/>
</dbReference>
<keyword evidence="5 8" id="KW-0659">Purine metabolism</keyword>
<dbReference type="EC" id="3.5.2.17" evidence="8"/>
<comment type="catalytic activity">
    <reaction evidence="1 8">
        <text>5-hydroxyisourate + H2O = 5-hydroxy-2-oxo-4-ureido-2,5-dihydro-1H-imidazole-5-carboxylate + H(+)</text>
        <dbReference type="Rhea" id="RHEA:23736"/>
        <dbReference type="ChEBI" id="CHEBI:15377"/>
        <dbReference type="ChEBI" id="CHEBI:15378"/>
        <dbReference type="ChEBI" id="CHEBI:18072"/>
        <dbReference type="ChEBI" id="CHEBI:58639"/>
        <dbReference type="EC" id="3.5.2.17"/>
    </reaction>
</comment>
<sequence>MQKTKLLIAGMLLNAAIATSALAASNPLSVHVLNLQDGLPSAGVNVKLEKKIDNNWVQISEGVTNAQGRIPALYPSESIMEKGSYRVTFQTEEWFNKHKTSTFFPEIPVIFNADGSVPHYHIPLLLSPYGFSSYRGN</sequence>
<dbReference type="GO" id="GO:0006144">
    <property type="term" value="P:purine nucleobase metabolic process"/>
    <property type="evidence" value="ECO:0007669"/>
    <property type="project" value="UniProtKB-KW"/>
</dbReference>
<name>A0A076PLK8_COMTE</name>
<proteinExistence type="inferred from homology"/>
<evidence type="ECO:0000256" key="7">
    <source>
        <dbReference type="PIRSR" id="PIRSR600895-51"/>
    </source>
</evidence>
<protein>
    <recommendedName>
        <fullName evidence="8">5-hydroxyisourate hydrolase</fullName>
        <shortName evidence="8">HIU hydrolase</shortName>
        <shortName evidence="8">HIUHase</shortName>
        <ecNumber evidence="8">3.5.2.17</ecNumber>
    </recommendedName>
</protein>
<gene>
    <name evidence="11" type="ORF">O987_12360</name>
</gene>
<dbReference type="Gene3D" id="2.60.40.180">
    <property type="entry name" value="Transthyretin/hydroxyisourate hydrolase domain"/>
    <property type="match status" value="1"/>
</dbReference>
<dbReference type="CDD" id="cd05822">
    <property type="entry name" value="TLP_HIUase"/>
    <property type="match status" value="1"/>
</dbReference>
<evidence type="ECO:0000256" key="8">
    <source>
        <dbReference type="RuleBase" id="RU361270"/>
    </source>
</evidence>
<dbReference type="NCBIfam" id="TIGR02962">
    <property type="entry name" value="hdxy_isourate"/>
    <property type="match status" value="1"/>
</dbReference>
<dbReference type="AlphaFoldDB" id="A0A076PLK8"/>
<dbReference type="GO" id="GO:0033971">
    <property type="term" value="F:hydroxyisourate hydrolase activity"/>
    <property type="evidence" value="ECO:0007669"/>
    <property type="project" value="UniProtKB-EC"/>
</dbReference>
<feature type="binding site" evidence="7">
    <location>
        <position position="134"/>
    </location>
    <ligand>
        <name>substrate</name>
    </ligand>
</feature>
<dbReference type="PANTHER" id="PTHR10395">
    <property type="entry name" value="URICASE AND TRANSTHYRETIN-RELATED"/>
    <property type="match status" value="1"/>
</dbReference>
<feature type="domain" description="Transthyretin/hydroxyisourate hydrolase" evidence="10">
    <location>
        <begin position="23"/>
        <end position="137"/>
    </location>
</feature>
<evidence type="ECO:0000313" key="11">
    <source>
        <dbReference type="EMBL" id="AIJ46593.1"/>
    </source>
</evidence>
<evidence type="ECO:0000259" key="10">
    <source>
        <dbReference type="SMART" id="SM00095"/>
    </source>
</evidence>
<dbReference type="InterPro" id="IPR014306">
    <property type="entry name" value="Hydroxyisourate_hydrolase"/>
</dbReference>
<evidence type="ECO:0000256" key="5">
    <source>
        <dbReference type="ARBA" id="ARBA00022631"/>
    </source>
</evidence>
<dbReference type="InterPro" id="IPR023419">
    <property type="entry name" value="Transthyretin_CS"/>
</dbReference>
<evidence type="ECO:0000313" key="12">
    <source>
        <dbReference type="Proteomes" id="UP000028782"/>
    </source>
</evidence>
<evidence type="ECO:0000256" key="9">
    <source>
        <dbReference type="SAM" id="SignalP"/>
    </source>
</evidence>
<dbReference type="SMART" id="SM00095">
    <property type="entry name" value="TR_THY"/>
    <property type="match status" value="1"/>
</dbReference>
<evidence type="ECO:0000256" key="2">
    <source>
        <dbReference type="ARBA" id="ARBA00002704"/>
    </source>
</evidence>
<comment type="subunit">
    <text evidence="4 8">Homotetramer.</text>
</comment>
<accession>A0A076PLK8</accession>
<dbReference type="SUPFAM" id="SSF49472">
    <property type="entry name" value="Transthyretin (synonym: prealbumin)"/>
    <property type="match status" value="1"/>
</dbReference>
<evidence type="ECO:0000256" key="1">
    <source>
        <dbReference type="ARBA" id="ARBA00001043"/>
    </source>
</evidence>
<feature type="binding site" evidence="7">
    <location>
        <position position="69"/>
    </location>
    <ligand>
        <name>substrate</name>
    </ligand>
</feature>
<dbReference type="RefSeq" id="WP_003055671.1">
    <property type="nucleotide sequence ID" value="NZ_CP006704.1"/>
</dbReference>
<dbReference type="HOGENOM" id="CLU_115536_3_0_4"/>